<dbReference type="InterPro" id="IPR054265">
    <property type="entry name" value="DUF6996"/>
</dbReference>
<feature type="domain" description="DUF6997" evidence="2">
    <location>
        <begin position="113"/>
        <end position="270"/>
    </location>
</feature>
<reference evidence="3" key="2">
    <citation type="journal article" date="2014" name="ISME J.">
        <title>Microbial stratification in low pH oxic and suboxic macroscopic growths along an acid mine drainage.</title>
        <authorList>
            <person name="Mendez-Garcia C."/>
            <person name="Mesa V."/>
            <person name="Sprenger R.R."/>
            <person name="Richter M."/>
            <person name="Diez M.S."/>
            <person name="Solano J."/>
            <person name="Bargiela R."/>
            <person name="Golyshina O.V."/>
            <person name="Manteca A."/>
            <person name="Ramos J.L."/>
            <person name="Gallego J.R."/>
            <person name="Llorente I."/>
            <person name="Martins Dos Santos V.A."/>
            <person name="Jensen O.N."/>
            <person name="Pelaez A.I."/>
            <person name="Sanchez J."/>
            <person name="Ferrer M."/>
        </authorList>
    </citation>
    <scope>NUCLEOTIDE SEQUENCE</scope>
</reference>
<proteinExistence type="predicted"/>
<feature type="domain" description="DUF6996" evidence="1">
    <location>
        <begin position="28"/>
        <end position="82"/>
    </location>
</feature>
<sequence length="284" mass="33014">MAGPGERTRKKRETLRRIWEWVQEHDPEHLEFDNDLVKRISGEEDFSNQFDVTKVDTSKRLPDIFHENDVFMVHVGGGRHRFVRPIRLGYYPLPKSYGEPVEWGYKPGILNGKDDSEAGVLSLAYNNQVIQDFLFDNPREPVMIHLPRRTRVGTKGVSFDYFIGDIEVRAENLQIEMDFLLQTYPPTNLIAVAEAKRVVDPSDLPDFAITQVFLPFRRLLDLVPDRTPENVRCAFVVGFQDSEGNQRIRLSEYRFGDQRRLDSIEAVKDRHGAPKAKEYVLRKR</sequence>
<reference evidence="3" key="1">
    <citation type="submission" date="2013-08" db="EMBL/GenBank/DDBJ databases">
        <authorList>
            <person name="Mendez C."/>
            <person name="Richter M."/>
            <person name="Ferrer M."/>
            <person name="Sanchez J."/>
        </authorList>
    </citation>
    <scope>NUCLEOTIDE SEQUENCE</scope>
</reference>
<dbReference type="AlphaFoldDB" id="T0ZCN4"/>
<organism evidence="3">
    <name type="scientific">mine drainage metagenome</name>
    <dbReference type="NCBI Taxonomy" id="410659"/>
    <lineage>
        <taxon>unclassified sequences</taxon>
        <taxon>metagenomes</taxon>
        <taxon>ecological metagenomes</taxon>
    </lineage>
</organism>
<protein>
    <submittedName>
        <fullName evidence="3">Uncharacterized protein</fullName>
    </submittedName>
</protein>
<evidence type="ECO:0000313" key="3">
    <source>
        <dbReference type="EMBL" id="EQD45861.1"/>
    </source>
</evidence>
<name>T0ZCN4_9ZZZZ</name>
<evidence type="ECO:0000259" key="1">
    <source>
        <dbReference type="Pfam" id="PF22515"/>
    </source>
</evidence>
<gene>
    <name evidence="3" type="ORF">B1B_12862</name>
</gene>
<accession>T0ZCN4</accession>
<dbReference type="Pfam" id="PF22515">
    <property type="entry name" value="DUF6996"/>
    <property type="match status" value="1"/>
</dbReference>
<evidence type="ECO:0000259" key="2">
    <source>
        <dbReference type="Pfam" id="PF22518"/>
    </source>
</evidence>
<dbReference type="EMBL" id="AUZY01008446">
    <property type="protein sequence ID" value="EQD45861.1"/>
    <property type="molecule type" value="Genomic_DNA"/>
</dbReference>
<dbReference type="InterPro" id="IPR054266">
    <property type="entry name" value="DUF6997"/>
</dbReference>
<comment type="caution">
    <text evidence="3">The sequence shown here is derived from an EMBL/GenBank/DDBJ whole genome shotgun (WGS) entry which is preliminary data.</text>
</comment>
<dbReference type="Pfam" id="PF22518">
    <property type="entry name" value="DUF6997"/>
    <property type="match status" value="1"/>
</dbReference>